<dbReference type="Gene3D" id="1.20.1290.10">
    <property type="entry name" value="AhpD-like"/>
    <property type="match status" value="1"/>
</dbReference>
<name>A0A542DQ46_AMYCI</name>
<keyword evidence="1" id="KW-0560">Oxidoreductase</keyword>
<keyword evidence="2" id="KW-1185">Reference proteome</keyword>
<proteinExistence type="predicted"/>
<organism evidence="1 2">
    <name type="scientific">Amycolatopsis cihanbeyliensis</name>
    <dbReference type="NCBI Taxonomy" id="1128664"/>
    <lineage>
        <taxon>Bacteria</taxon>
        <taxon>Bacillati</taxon>
        <taxon>Actinomycetota</taxon>
        <taxon>Actinomycetes</taxon>
        <taxon>Pseudonocardiales</taxon>
        <taxon>Pseudonocardiaceae</taxon>
        <taxon>Amycolatopsis</taxon>
    </lineage>
</organism>
<dbReference type="InterPro" id="IPR029032">
    <property type="entry name" value="AhpD-like"/>
</dbReference>
<dbReference type="InterPro" id="IPR004675">
    <property type="entry name" value="AhpD_core"/>
</dbReference>
<gene>
    <name evidence="1" type="ORF">FB471_5058</name>
</gene>
<evidence type="ECO:0000313" key="2">
    <source>
        <dbReference type="Proteomes" id="UP000320876"/>
    </source>
</evidence>
<dbReference type="Proteomes" id="UP000320876">
    <property type="component" value="Unassembled WGS sequence"/>
</dbReference>
<keyword evidence="1" id="KW-0575">Peroxidase</keyword>
<dbReference type="AlphaFoldDB" id="A0A542DQ46"/>
<reference evidence="1 2" key="1">
    <citation type="submission" date="2019-06" db="EMBL/GenBank/DDBJ databases">
        <title>Sequencing the genomes of 1000 actinobacteria strains.</title>
        <authorList>
            <person name="Klenk H.-P."/>
        </authorList>
    </citation>
    <scope>NUCLEOTIDE SEQUENCE [LARGE SCALE GENOMIC DNA]</scope>
    <source>
        <strain evidence="1 2">DSM 45679</strain>
    </source>
</reference>
<sequence>MRRANGLTTSVYRQVERDFGMIAPPVALHSPAPSVMAACWLMLRESLVVTDRVDRDTKEAVAAAVSLGNVCPYCVDVHSMTLEALSVAAPDDPETDHGVRRVVDWARSSASATTTTSHVPFPLTHVPELVGVVLTFHYINRMVNTFLPDSPLPRSIPQAARGRTLRMLGRFMSTAAQVHHAPGASLELLPAAPLPSDLAWARGNPSIAEAFARATATIDAAGTRSAPETVRALLHRILADWAGDPPDHALVAEAVDELPPSDRAAGRIAVQTALASAQLDSSTIAEFRKARPDDKSLVELTSWASMSAARRIGSWITVKLKEHHPLLG</sequence>
<protein>
    <submittedName>
        <fullName evidence="1">AhpD family alkylhydroperoxidase</fullName>
    </submittedName>
</protein>
<dbReference type="EMBL" id="VFML01000001">
    <property type="protein sequence ID" value="TQJ05230.1"/>
    <property type="molecule type" value="Genomic_DNA"/>
</dbReference>
<evidence type="ECO:0000313" key="1">
    <source>
        <dbReference type="EMBL" id="TQJ05230.1"/>
    </source>
</evidence>
<dbReference type="SUPFAM" id="SSF69118">
    <property type="entry name" value="AhpD-like"/>
    <property type="match status" value="1"/>
</dbReference>
<comment type="caution">
    <text evidence="1">The sequence shown here is derived from an EMBL/GenBank/DDBJ whole genome shotgun (WGS) entry which is preliminary data.</text>
</comment>
<dbReference type="GO" id="GO:0051920">
    <property type="term" value="F:peroxiredoxin activity"/>
    <property type="evidence" value="ECO:0007669"/>
    <property type="project" value="InterPro"/>
</dbReference>
<dbReference type="NCBIfam" id="TIGR00778">
    <property type="entry name" value="ahpD_dom"/>
    <property type="match status" value="1"/>
</dbReference>
<accession>A0A542DQ46</accession>